<organism evidence="1 2">
    <name type="scientific">Planctomyces bekefii</name>
    <dbReference type="NCBI Taxonomy" id="1653850"/>
    <lineage>
        <taxon>Bacteria</taxon>
        <taxon>Pseudomonadati</taxon>
        <taxon>Planctomycetota</taxon>
        <taxon>Planctomycetia</taxon>
        <taxon>Planctomycetales</taxon>
        <taxon>Planctomycetaceae</taxon>
        <taxon>Planctomyces</taxon>
    </lineage>
</organism>
<reference evidence="1 2" key="2">
    <citation type="submission" date="2019-08" db="EMBL/GenBank/DDBJ databases">
        <authorList>
            <person name="Henke P."/>
        </authorList>
    </citation>
    <scope>NUCLEOTIDE SEQUENCE [LARGE SCALE GENOMIC DNA]</scope>
    <source>
        <strain evidence="1">Phe10_nw2017</strain>
    </source>
</reference>
<gene>
    <name evidence="1" type="ORF">E3A20_28290</name>
</gene>
<evidence type="ECO:0000313" key="1">
    <source>
        <dbReference type="EMBL" id="TWW08043.1"/>
    </source>
</evidence>
<name>A0A5C6M1J6_9PLAN</name>
<evidence type="ECO:0008006" key="3">
    <source>
        <dbReference type="Google" id="ProtNLM"/>
    </source>
</evidence>
<protein>
    <recommendedName>
        <fullName evidence="3">Lipoprotein</fullName>
    </recommendedName>
</protein>
<reference evidence="1 2" key="1">
    <citation type="submission" date="2019-08" db="EMBL/GenBank/DDBJ databases">
        <title>100 year-old enigma solved: identification of Planctomyces bekefii, the type genus and species of the phylum Planctomycetes.</title>
        <authorList>
            <person name="Svetlana D.N."/>
            <person name="Overmann J."/>
        </authorList>
    </citation>
    <scope>NUCLEOTIDE SEQUENCE [LARGE SCALE GENOMIC DNA]</scope>
    <source>
        <strain evidence="1">Phe10_nw2017</strain>
    </source>
</reference>
<sequence>MASCSTKFPRKGVRVQAGWVVVFLLALAGCAADDKKKSEASSDENTQASERLVGVPVSIQGSSLSEAGAVTVIKATGTALCGSEMSQPFDLEVQNTKPQMLVLSSDPSEPSGQYIRSCTSELNLSVRSIVITVDQTPVVVLRQGTEFRDRTMNSWHARFESGPGLFAPVTVVIEPR</sequence>
<proteinExistence type="predicted"/>
<dbReference type="EMBL" id="SRHE01000875">
    <property type="protein sequence ID" value="TWW08043.1"/>
    <property type="molecule type" value="Genomic_DNA"/>
</dbReference>
<dbReference type="Proteomes" id="UP000321083">
    <property type="component" value="Unassembled WGS sequence"/>
</dbReference>
<dbReference type="PROSITE" id="PS51257">
    <property type="entry name" value="PROKAR_LIPOPROTEIN"/>
    <property type="match status" value="1"/>
</dbReference>
<evidence type="ECO:0000313" key="2">
    <source>
        <dbReference type="Proteomes" id="UP000321083"/>
    </source>
</evidence>
<dbReference type="AlphaFoldDB" id="A0A5C6M1J6"/>
<accession>A0A5C6M1J6</accession>
<keyword evidence="2" id="KW-1185">Reference proteome</keyword>
<comment type="caution">
    <text evidence="1">The sequence shown here is derived from an EMBL/GenBank/DDBJ whole genome shotgun (WGS) entry which is preliminary data.</text>
</comment>